<feature type="compositionally biased region" description="Basic residues" evidence="5">
    <location>
        <begin position="335"/>
        <end position="346"/>
    </location>
</feature>
<dbReference type="InterPro" id="IPR044807">
    <property type="entry name" value="DRIP1-like"/>
</dbReference>
<dbReference type="InterPro" id="IPR018957">
    <property type="entry name" value="Znf_C3HC4_RING-type"/>
</dbReference>
<feature type="compositionally biased region" description="Basic and acidic residues" evidence="5">
    <location>
        <begin position="397"/>
        <end position="413"/>
    </location>
</feature>
<dbReference type="STRING" id="35608.A0A2U1LWM6"/>
<dbReference type="Gene3D" id="3.30.40.10">
    <property type="entry name" value="Zinc/RING finger domain, C3HC4 (zinc finger)"/>
    <property type="match status" value="1"/>
</dbReference>
<protein>
    <submittedName>
        <fullName evidence="7">DREB2A-interacting protein 1</fullName>
    </submittedName>
</protein>
<gene>
    <name evidence="7" type="ORF">CTI12_AA445760</name>
</gene>
<evidence type="ECO:0000256" key="4">
    <source>
        <dbReference type="PROSITE-ProRule" id="PRU00175"/>
    </source>
</evidence>
<dbReference type="AlphaFoldDB" id="A0A2U1LWM6"/>
<evidence type="ECO:0000313" key="8">
    <source>
        <dbReference type="Proteomes" id="UP000245207"/>
    </source>
</evidence>
<keyword evidence="2 4" id="KW-0863">Zinc-finger</keyword>
<feature type="compositionally biased region" description="Polar residues" evidence="5">
    <location>
        <begin position="372"/>
        <end position="390"/>
    </location>
</feature>
<dbReference type="InterPro" id="IPR001841">
    <property type="entry name" value="Znf_RING"/>
</dbReference>
<feature type="region of interest" description="Disordered" evidence="5">
    <location>
        <begin position="303"/>
        <end position="413"/>
    </location>
</feature>
<evidence type="ECO:0000256" key="1">
    <source>
        <dbReference type="ARBA" id="ARBA00022723"/>
    </source>
</evidence>
<evidence type="ECO:0000256" key="5">
    <source>
        <dbReference type="SAM" id="MobiDB-lite"/>
    </source>
</evidence>
<evidence type="ECO:0000256" key="2">
    <source>
        <dbReference type="ARBA" id="ARBA00022771"/>
    </source>
</evidence>
<dbReference type="GO" id="GO:0004842">
    <property type="term" value="F:ubiquitin-protein transferase activity"/>
    <property type="evidence" value="ECO:0007669"/>
    <property type="project" value="InterPro"/>
</dbReference>
<dbReference type="OrthoDB" id="1305878at2759"/>
<dbReference type="EMBL" id="PKPP01007446">
    <property type="protein sequence ID" value="PWA53364.1"/>
    <property type="molecule type" value="Genomic_DNA"/>
</dbReference>
<keyword evidence="8" id="KW-1185">Reference proteome</keyword>
<dbReference type="CDD" id="cd16525">
    <property type="entry name" value="RING-HC_PCGF"/>
    <property type="match status" value="1"/>
</dbReference>
<feature type="compositionally biased region" description="Basic and acidic residues" evidence="5">
    <location>
        <begin position="29"/>
        <end position="45"/>
    </location>
</feature>
<evidence type="ECO:0000256" key="3">
    <source>
        <dbReference type="ARBA" id="ARBA00022833"/>
    </source>
</evidence>
<feature type="compositionally biased region" description="Polar residues" evidence="5">
    <location>
        <begin position="316"/>
        <end position="332"/>
    </location>
</feature>
<accession>A0A2U1LWM6</accession>
<comment type="caution">
    <text evidence="7">The sequence shown here is derived from an EMBL/GenBank/DDBJ whole genome shotgun (WGS) entry which is preliminary data.</text>
</comment>
<evidence type="ECO:0000313" key="7">
    <source>
        <dbReference type="EMBL" id="PWA53364.1"/>
    </source>
</evidence>
<proteinExistence type="predicted"/>
<reference evidence="7 8" key="1">
    <citation type="journal article" date="2018" name="Mol. Plant">
        <title>The genome of Artemisia annua provides insight into the evolution of Asteraceae family and artemisinin biosynthesis.</title>
        <authorList>
            <person name="Shen Q."/>
            <person name="Zhang L."/>
            <person name="Liao Z."/>
            <person name="Wang S."/>
            <person name="Yan T."/>
            <person name="Shi P."/>
            <person name="Liu M."/>
            <person name="Fu X."/>
            <person name="Pan Q."/>
            <person name="Wang Y."/>
            <person name="Lv Z."/>
            <person name="Lu X."/>
            <person name="Zhang F."/>
            <person name="Jiang W."/>
            <person name="Ma Y."/>
            <person name="Chen M."/>
            <person name="Hao X."/>
            <person name="Li L."/>
            <person name="Tang Y."/>
            <person name="Lv G."/>
            <person name="Zhou Y."/>
            <person name="Sun X."/>
            <person name="Brodelius P.E."/>
            <person name="Rose J.K.C."/>
            <person name="Tang K."/>
        </authorList>
    </citation>
    <scope>NUCLEOTIDE SEQUENCE [LARGE SCALE GENOMIC DNA]</scope>
    <source>
        <strain evidence="8">cv. Huhao1</strain>
        <tissue evidence="7">Leaf</tissue>
    </source>
</reference>
<dbReference type="SUPFAM" id="SSF57850">
    <property type="entry name" value="RING/U-box"/>
    <property type="match status" value="1"/>
</dbReference>
<keyword evidence="3" id="KW-0862">Zinc</keyword>
<keyword evidence="1" id="KW-0479">Metal-binding</keyword>
<evidence type="ECO:0000259" key="6">
    <source>
        <dbReference type="PROSITE" id="PS50089"/>
    </source>
</evidence>
<dbReference type="SMART" id="SM00184">
    <property type="entry name" value="RING"/>
    <property type="match status" value="1"/>
</dbReference>
<dbReference type="Pfam" id="PF00097">
    <property type="entry name" value="zf-C3HC4"/>
    <property type="match status" value="1"/>
</dbReference>
<feature type="domain" description="RING-type" evidence="6">
    <location>
        <begin position="224"/>
        <end position="265"/>
    </location>
</feature>
<name>A0A2U1LWM6_ARTAN</name>
<dbReference type="PANTHER" id="PTHR46293">
    <property type="entry name" value="E3 UBIQUITIN PROTEIN LIGASE DRIP1"/>
    <property type="match status" value="1"/>
</dbReference>
<dbReference type="GO" id="GO:0008270">
    <property type="term" value="F:zinc ion binding"/>
    <property type="evidence" value="ECO:0007669"/>
    <property type="project" value="UniProtKB-KW"/>
</dbReference>
<dbReference type="InterPro" id="IPR017907">
    <property type="entry name" value="Znf_RING_CS"/>
</dbReference>
<dbReference type="PROSITE" id="PS00518">
    <property type="entry name" value="ZF_RING_1"/>
    <property type="match status" value="1"/>
</dbReference>
<organism evidence="7 8">
    <name type="scientific">Artemisia annua</name>
    <name type="common">Sweet wormwood</name>
    <dbReference type="NCBI Taxonomy" id="35608"/>
    <lineage>
        <taxon>Eukaryota</taxon>
        <taxon>Viridiplantae</taxon>
        <taxon>Streptophyta</taxon>
        <taxon>Embryophyta</taxon>
        <taxon>Tracheophyta</taxon>
        <taxon>Spermatophyta</taxon>
        <taxon>Magnoliopsida</taxon>
        <taxon>eudicotyledons</taxon>
        <taxon>Gunneridae</taxon>
        <taxon>Pentapetalae</taxon>
        <taxon>asterids</taxon>
        <taxon>campanulids</taxon>
        <taxon>Asterales</taxon>
        <taxon>Asteraceae</taxon>
        <taxon>Asteroideae</taxon>
        <taxon>Anthemideae</taxon>
        <taxon>Artemisiinae</taxon>
        <taxon>Artemisia</taxon>
    </lineage>
</organism>
<dbReference type="InterPro" id="IPR013083">
    <property type="entry name" value="Znf_RING/FYVE/PHD"/>
</dbReference>
<feature type="region of interest" description="Disordered" evidence="5">
    <location>
        <begin position="29"/>
        <end position="48"/>
    </location>
</feature>
<sequence length="632" mass="72079">MVAEMFEKLVLKHSNDDCQTLDPVEKKTHVNNELVHENNQEKNKVANDVLEPSKSANVKFDDKSFLSSQFEEGGSSKQDEDDFDPEPIIDWLRFNVGDVEECQKVLSNLMSKINKANDDDEKKNVALFWIEELMRSRGRSLRQFPEMPFPDDRYISQFGNRLIYDETHYNPEELECEYARLYAALTTEQKGVYDTIMTSVFVLKMVGDRVVKVVRDEIAACMTCPICDKLFRCATTIPECLHTFCRKCIRKKFIDEELECCPICSIDLGCAPLEKLRPDHNLEDVRAKIFPYKRARVQAPEVVPTTLPSRRKERSLSSLVVSTPRVSTQTSMTGKRSRLTSRKKSRGSSFFVEKGVKKEQNPMEDGEESSSSHETSNRINHNSKKNSFTAEPSSHPPSEEEKEGGKPWERKVDWKPLDDLVEAANRSKSSKVNTQGSMVKAEPPYTVRSVRKSKGKDKFQKYKVEDIDDTSESVKPKKLRKYRKRKANNLGDLSVTAAQAMLDAGANNVAREKRNYPMWFQLVPFKDQEGEPLRQIKGRYVKLNDGNVPVSIIQKLVTNKLELPSENEVELRCMGKPVVPTLQLHNLIELWLQAHPDIITTKVGSSAHEYVMEISYAKKASTLSPSPVLQTS</sequence>
<dbReference type="PANTHER" id="PTHR46293:SF1">
    <property type="entry name" value="OS03G0632800 PROTEIN"/>
    <property type="match status" value="1"/>
</dbReference>
<dbReference type="PROSITE" id="PS50089">
    <property type="entry name" value="ZF_RING_2"/>
    <property type="match status" value="1"/>
</dbReference>
<dbReference type="Proteomes" id="UP000245207">
    <property type="component" value="Unassembled WGS sequence"/>
</dbReference>